<gene>
    <name evidence="10" type="ORF">KUTeg_023462</name>
</gene>
<feature type="region of interest" description="Disordered" evidence="8">
    <location>
        <begin position="610"/>
        <end position="681"/>
    </location>
</feature>
<evidence type="ECO:0000256" key="3">
    <source>
        <dbReference type="ARBA" id="ARBA00022583"/>
    </source>
</evidence>
<dbReference type="Gene3D" id="2.60.40.1230">
    <property type="match status" value="1"/>
</dbReference>
<dbReference type="InterPro" id="IPR002553">
    <property type="entry name" value="Clathrin/coatomer_adapt-like_N"/>
</dbReference>
<sequence>MPAVKGDGMRGLAVFISDIRNCKSKEAEIKRINKELANIRSKFKGDKTLDGYQKKKYVCKLLFIFLLGHDIDFGHMEAVNLLSSNKYTEKQIGYLFISVMISANNDLMKLVIQSIKNDLGSRNPIHVTLALQCVANIGSREMAEALGTEIPKLLVSGDTIDAVKQSAALTLLRLLRKSPEYIQIGEWASRVIHLLNDQHMGVVTSAASLIETLVKKSPEEYKGCVSLAVSRLSRIVTSSYTDLQDYTYYFVPAPWLSVKLLRLLQNYPPPEDPAVRTRLTECLETILNKAQEPPKSKKVQHSNAKNAVLFEAINLIIHMDSDPNLLVRACNQLGQFLQHRETNLRYLALESMCLLATSEFSHEAVKKHQETVIGALKTERDVSVRQRAVDLLYAMCDRTNAEEIVGEMLEYLETADYSIREEMVLKVAILAEKYAVDYTWYVDVILNLIRISGDYVSEEVWYRVIQIVINRDDVQGYAAKTVFEALQAPACHENMVKVGGYILGEFGNLIAGDPRSSPSVQFHLLHSKYHLCGPATRGLLLSTYIKFINLFPEIKQEIQNILKSDNQIRNADVELQQRSIEYLQLSTVATSDVLATVLEEMPPFPERESSILAKLKKKKPNQVTENKEPKEHKLPQAQINSNADHPPAITAQAVSSPSSTGSADLLGLGSPTTTTAPASTDGGSAGLLVDVFDLVNSSSGGTSNGFDASGLTPGADENYKKFICKNNGVLFENDLLQIGVKSEFRQNLARLAIFYGNKTQFQFAGFSANLTLPGDLSSNLTTEAKPVGSLVESGAQVQQMFNVECVTPDFSEAAIFNIQFLYSGAQQKISLKFPLTLNKFIEPAEMDSPTFFQRWKALGQPNQESQTIFKAQYPMDGEQAKAKLLGFCLSVCEGIDPNPENFVSAGILHTRNEQVGVLVRLEPSKQAQMYRLTIRASKDPVAKILCDLLSSQF</sequence>
<feature type="compositionally biased region" description="Low complexity" evidence="8">
    <location>
        <begin position="664"/>
        <end position="681"/>
    </location>
</feature>
<protein>
    <recommendedName>
        <fullName evidence="7">AP-2 complex subunit alpha</fullName>
    </recommendedName>
</protein>
<evidence type="ECO:0000256" key="5">
    <source>
        <dbReference type="ARBA" id="ARBA00023136"/>
    </source>
</evidence>
<evidence type="ECO:0000256" key="8">
    <source>
        <dbReference type="SAM" id="MobiDB-lite"/>
    </source>
</evidence>
<feature type="domain" description="Clathrin adaptor alpha/beta/gamma-adaptin appendage Ig-like subdomain" evidence="9">
    <location>
        <begin position="720"/>
        <end position="834"/>
    </location>
</feature>
<comment type="subcellular location">
    <subcellularLocation>
        <location evidence="1">Membrane</location>
        <location evidence="1">Coated pit</location>
        <topology evidence="1">Peripheral membrane protein</topology>
        <orientation evidence="1">Cytoplasmic side</orientation>
    </subcellularLocation>
</comment>
<dbReference type="SMART" id="SM00809">
    <property type="entry name" value="Alpha_adaptinC2"/>
    <property type="match status" value="1"/>
</dbReference>
<evidence type="ECO:0000256" key="4">
    <source>
        <dbReference type="ARBA" id="ARBA00022927"/>
    </source>
</evidence>
<comment type="function">
    <text evidence="7">Adaptins are components of the adaptor complexes which link clathrin to receptors in coated vesicles. Clathrin-associated protein complexes are believed to interact with the cytoplasmic tails of membrane proteins, leading to their selection and concentration.</text>
</comment>
<feature type="compositionally biased region" description="Polar residues" evidence="8">
    <location>
        <begin position="652"/>
        <end position="662"/>
    </location>
</feature>
<dbReference type="Gene3D" id="3.30.310.10">
    <property type="entry name" value="TATA-Binding Protein"/>
    <property type="match status" value="1"/>
</dbReference>
<comment type="caution">
    <text evidence="10">The sequence shown here is derived from an EMBL/GenBank/DDBJ whole genome shotgun (WGS) entry which is preliminary data.</text>
</comment>
<feature type="compositionally biased region" description="Basic and acidic residues" evidence="8">
    <location>
        <begin position="625"/>
        <end position="634"/>
    </location>
</feature>
<accession>A0ABQ9E6A1</accession>
<keyword evidence="11" id="KW-1185">Reference proteome</keyword>
<dbReference type="InterPro" id="IPR050840">
    <property type="entry name" value="Adaptor_Complx_Large_Subunit"/>
</dbReference>
<dbReference type="Pfam" id="PF02296">
    <property type="entry name" value="Alpha_adaptin_C"/>
    <property type="match status" value="1"/>
</dbReference>
<reference evidence="10 11" key="1">
    <citation type="submission" date="2022-12" db="EMBL/GenBank/DDBJ databases">
        <title>Chromosome-level genome of Tegillarca granosa.</title>
        <authorList>
            <person name="Kim J."/>
        </authorList>
    </citation>
    <scope>NUCLEOTIDE SEQUENCE [LARGE SCALE GENOMIC DNA]</scope>
    <source>
        <strain evidence="10">Teg-2019</strain>
        <tissue evidence="10">Adductor muscle</tissue>
    </source>
</reference>
<keyword evidence="3 7" id="KW-0254">Endocytosis</keyword>
<keyword evidence="6 7" id="KW-0168">Coated pit</keyword>
<dbReference type="EMBL" id="JARBDR010000921">
    <property type="protein sequence ID" value="KAJ8299402.1"/>
    <property type="molecule type" value="Genomic_DNA"/>
</dbReference>
<dbReference type="InterPro" id="IPR011989">
    <property type="entry name" value="ARM-like"/>
</dbReference>
<name>A0ABQ9E6A1_TEGGR</name>
<evidence type="ECO:0000256" key="6">
    <source>
        <dbReference type="ARBA" id="ARBA00023176"/>
    </source>
</evidence>
<dbReference type="Gene3D" id="1.25.10.10">
    <property type="entry name" value="Leucine-rich Repeat Variant"/>
    <property type="match status" value="1"/>
</dbReference>
<evidence type="ECO:0000259" key="9">
    <source>
        <dbReference type="SMART" id="SM00809"/>
    </source>
</evidence>
<comment type="similarity">
    <text evidence="7">Belongs to the adaptor complexes large subunit family.</text>
</comment>
<dbReference type="SUPFAM" id="SSF49348">
    <property type="entry name" value="Clathrin adaptor appendage domain"/>
    <property type="match status" value="1"/>
</dbReference>
<proteinExistence type="inferred from homology"/>
<dbReference type="SUPFAM" id="SSF55711">
    <property type="entry name" value="Subdomain of clathrin and coatomer appendage domain"/>
    <property type="match status" value="1"/>
</dbReference>
<dbReference type="InterPro" id="IPR016024">
    <property type="entry name" value="ARM-type_fold"/>
</dbReference>
<dbReference type="InterPro" id="IPR017104">
    <property type="entry name" value="AP2_complex_asu"/>
</dbReference>
<dbReference type="InterPro" id="IPR003164">
    <property type="entry name" value="Clathrin_a-adaptin_app_sub_C"/>
</dbReference>
<dbReference type="Pfam" id="PF02883">
    <property type="entry name" value="Alpha_adaptinC2"/>
    <property type="match status" value="1"/>
</dbReference>
<dbReference type="Pfam" id="PF01602">
    <property type="entry name" value="Adaptin_N"/>
    <property type="match status" value="1"/>
</dbReference>
<evidence type="ECO:0000256" key="7">
    <source>
        <dbReference type="PIRNR" id="PIRNR037091"/>
    </source>
</evidence>
<dbReference type="SUPFAM" id="SSF48371">
    <property type="entry name" value="ARM repeat"/>
    <property type="match status" value="1"/>
</dbReference>
<dbReference type="PIRSF" id="PIRSF037091">
    <property type="entry name" value="AP2_complex_alpha"/>
    <property type="match status" value="1"/>
</dbReference>
<evidence type="ECO:0000313" key="10">
    <source>
        <dbReference type="EMBL" id="KAJ8299402.1"/>
    </source>
</evidence>
<dbReference type="InterPro" id="IPR009028">
    <property type="entry name" value="Coatomer/calthrin_app_sub_C"/>
</dbReference>
<evidence type="ECO:0000256" key="2">
    <source>
        <dbReference type="ARBA" id="ARBA00022448"/>
    </source>
</evidence>
<dbReference type="Proteomes" id="UP001217089">
    <property type="component" value="Unassembled WGS sequence"/>
</dbReference>
<dbReference type="PANTHER" id="PTHR22780">
    <property type="entry name" value="ADAPTIN, ALPHA/GAMMA/EPSILON"/>
    <property type="match status" value="1"/>
</dbReference>
<keyword evidence="2 7" id="KW-0813">Transport</keyword>
<dbReference type="InterPro" id="IPR012295">
    <property type="entry name" value="TBP_dom_sf"/>
</dbReference>
<keyword evidence="5 7" id="KW-0472">Membrane</keyword>
<dbReference type="InterPro" id="IPR013041">
    <property type="entry name" value="Clathrin_app_Ig-like_sf"/>
</dbReference>
<evidence type="ECO:0000313" key="11">
    <source>
        <dbReference type="Proteomes" id="UP001217089"/>
    </source>
</evidence>
<evidence type="ECO:0000256" key="1">
    <source>
        <dbReference type="ARBA" id="ARBA00004277"/>
    </source>
</evidence>
<dbReference type="InterPro" id="IPR008152">
    <property type="entry name" value="Clathrin_a/b/g-adaptin_app_Ig"/>
</dbReference>
<organism evidence="10 11">
    <name type="scientific">Tegillarca granosa</name>
    <name type="common">Malaysian cockle</name>
    <name type="synonym">Anadara granosa</name>
    <dbReference type="NCBI Taxonomy" id="220873"/>
    <lineage>
        <taxon>Eukaryota</taxon>
        <taxon>Metazoa</taxon>
        <taxon>Spiralia</taxon>
        <taxon>Lophotrochozoa</taxon>
        <taxon>Mollusca</taxon>
        <taxon>Bivalvia</taxon>
        <taxon>Autobranchia</taxon>
        <taxon>Pteriomorphia</taxon>
        <taxon>Arcoida</taxon>
        <taxon>Arcoidea</taxon>
        <taxon>Arcidae</taxon>
        <taxon>Tegillarca</taxon>
    </lineage>
</organism>
<keyword evidence="4 7" id="KW-0653">Protein transport</keyword>